<evidence type="ECO:0000256" key="7">
    <source>
        <dbReference type="SAM" id="Phobius"/>
    </source>
</evidence>
<evidence type="ECO:0000256" key="2">
    <source>
        <dbReference type="ARBA" id="ARBA00007430"/>
    </source>
</evidence>
<evidence type="ECO:0000256" key="4">
    <source>
        <dbReference type="ARBA" id="ARBA00022692"/>
    </source>
</evidence>
<dbReference type="EMBL" id="JABULH010000017">
    <property type="protein sequence ID" value="NTS66806.1"/>
    <property type="molecule type" value="Genomic_DNA"/>
</dbReference>
<comment type="caution">
    <text evidence="8">The sequence shown here is derived from an EMBL/GenBank/DDBJ whole genome shotgun (WGS) entry which is preliminary data.</text>
</comment>
<evidence type="ECO:0000256" key="3">
    <source>
        <dbReference type="ARBA" id="ARBA00022475"/>
    </source>
</evidence>
<feature type="transmembrane region" description="Helical" evidence="7">
    <location>
        <begin position="115"/>
        <end position="136"/>
    </location>
</feature>
<feature type="transmembrane region" description="Helical" evidence="7">
    <location>
        <begin position="148"/>
        <end position="171"/>
    </location>
</feature>
<feature type="transmembrane region" description="Helical" evidence="7">
    <location>
        <begin position="292"/>
        <end position="315"/>
    </location>
</feature>
<keyword evidence="3" id="KW-1003">Cell membrane</keyword>
<gene>
    <name evidence="8" type="ORF">HRV97_16825</name>
</gene>
<dbReference type="Pfam" id="PF13440">
    <property type="entry name" value="Polysacc_synt_3"/>
    <property type="match status" value="1"/>
</dbReference>
<evidence type="ECO:0000256" key="5">
    <source>
        <dbReference type="ARBA" id="ARBA00022989"/>
    </source>
</evidence>
<accession>A0ABX2JPY5</accession>
<evidence type="ECO:0000256" key="1">
    <source>
        <dbReference type="ARBA" id="ARBA00004651"/>
    </source>
</evidence>
<keyword evidence="5 7" id="KW-1133">Transmembrane helix</keyword>
<feature type="transmembrane region" description="Helical" evidence="7">
    <location>
        <begin position="177"/>
        <end position="197"/>
    </location>
</feature>
<dbReference type="PANTHER" id="PTHR30250:SF10">
    <property type="entry name" value="LIPOPOLYSACCHARIDE BIOSYNTHESIS PROTEIN WZXC"/>
    <property type="match status" value="1"/>
</dbReference>
<evidence type="ECO:0000313" key="8">
    <source>
        <dbReference type="EMBL" id="NTS66806.1"/>
    </source>
</evidence>
<keyword evidence="4 7" id="KW-0812">Transmembrane</keyword>
<dbReference type="PANTHER" id="PTHR30250">
    <property type="entry name" value="PST FAMILY PREDICTED COLANIC ACID TRANSPORTER"/>
    <property type="match status" value="1"/>
</dbReference>
<reference evidence="8 9" key="1">
    <citation type="submission" date="2020-06" db="EMBL/GenBank/DDBJ databases">
        <title>Sphingomonas hominis sp. nov., a member of the Sphingomonas, isolated from the hair of a 22-year-old girl.</title>
        <authorList>
            <person name="Zhang D.-F."/>
            <person name="Cui X.-W."/>
        </authorList>
    </citation>
    <scope>NUCLEOTIDE SEQUENCE [LARGE SCALE GENOMIC DNA]</scope>
    <source>
        <strain evidence="8 9">HHU CXW</strain>
    </source>
</reference>
<dbReference type="Proteomes" id="UP000621447">
    <property type="component" value="Unassembled WGS sequence"/>
</dbReference>
<organism evidence="8 9">
    <name type="scientific">Sphingomonas hominis</name>
    <dbReference type="NCBI Taxonomy" id="2741495"/>
    <lineage>
        <taxon>Bacteria</taxon>
        <taxon>Pseudomonadati</taxon>
        <taxon>Pseudomonadota</taxon>
        <taxon>Alphaproteobacteria</taxon>
        <taxon>Sphingomonadales</taxon>
        <taxon>Sphingomonadaceae</taxon>
        <taxon>Sphingomonas</taxon>
    </lineage>
</organism>
<comment type="similarity">
    <text evidence="2">Belongs to the polysaccharide synthase family.</text>
</comment>
<dbReference type="CDD" id="cd13127">
    <property type="entry name" value="MATE_tuaB_like"/>
    <property type="match status" value="1"/>
</dbReference>
<keyword evidence="9" id="KW-1185">Reference proteome</keyword>
<proteinExistence type="inferred from homology"/>
<comment type="subcellular location">
    <subcellularLocation>
        <location evidence="1">Cell membrane</location>
        <topology evidence="1">Multi-pass membrane protein</topology>
    </subcellularLocation>
</comment>
<keyword evidence="6 7" id="KW-0472">Membrane</keyword>
<evidence type="ECO:0000256" key="6">
    <source>
        <dbReference type="ARBA" id="ARBA00023136"/>
    </source>
</evidence>
<feature type="transmembrane region" description="Helical" evidence="7">
    <location>
        <begin position="254"/>
        <end position="271"/>
    </location>
</feature>
<feature type="transmembrane region" description="Helical" evidence="7">
    <location>
        <begin position="80"/>
        <end position="103"/>
    </location>
</feature>
<dbReference type="InterPro" id="IPR050833">
    <property type="entry name" value="Poly_Biosynth_Transport"/>
</dbReference>
<feature type="transmembrane region" description="Helical" evidence="7">
    <location>
        <begin position="444"/>
        <end position="466"/>
    </location>
</feature>
<sequence length="487" mass="51829">MTSFKSKVLSAGVWSTFDASIRFGVQFVVSVVLARLLSPTDFGIYALTAVFISLSNVLVDGGFCAALVQRPEVTRRVETAVFWYNTIVALCLAAAICLAAPLIARTFGHPVLRPLLYVSATIIPINAMSAVPASLLQRNLRFDIAAKSGLTASICSGLLAMVMAVNGLGIWTFALQAMAHAMINVVLLWVFSGWRPLRGFHLAAARPLVPFGFFLAVSNLLEVAYTQGFALIIGKLYGARDLGFFNRGQNLQSLPGNVLTLVVTRISLPVLSTKTDDTALRRTMKLAHGVAMIINLPLMGALGTLADLIIDVLYGPKWLPAAPILRLLAVGGVLLPLQAVNLQLILARGRSGLYLKAEVGKKLIGIAAVTLASIYGGIIGLALSQIAFSFVSFVINATIASRFSSYPPSAQLWDLRGTVLLTGAMVALIAAVKPLLGFGSLINLAVLSVMGGLFYVATALVLRIGATEELVALLPIHWLRRSAAPPR</sequence>
<protein>
    <submittedName>
        <fullName evidence="8">Lipopolysaccharide biosynthesis protein</fullName>
    </submittedName>
</protein>
<dbReference type="RefSeq" id="WP_174195287.1">
    <property type="nucleotide sequence ID" value="NZ_JABULH010000017.1"/>
</dbReference>
<name>A0ABX2JPY5_9SPHN</name>
<feature type="transmembrane region" description="Helical" evidence="7">
    <location>
        <begin position="415"/>
        <end position="432"/>
    </location>
</feature>
<feature type="transmembrane region" description="Helical" evidence="7">
    <location>
        <begin position="363"/>
        <end position="395"/>
    </location>
</feature>
<feature type="transmembrane region" description="Helical" evidence="7">
    <location>
        <begin position="44"/>
        <end position="68"/>
    </location>
</feature>
<feature type="transmembrane region" description="Helical" evidence="7">
    <location>
        <begin position="321"/>
        <end position="342"/>
    </location>
</feature>
<evidence type="ECO:0000313" key="9">
    <source>
        <dbReference type="Proteomes" id="UP000621447"/>
    </source>
</evidence>
<feature type="transmembrane region" description="Helical" evidence="7">
    <location>
        <begin position="209"/>
        <end position="234"/>
    </location>
</feature>